<gene>
    <name evidence="15" type="primary">misCB</name>
    <name evidence="12" type="synonym">yidC</name>
    <name evidence="15" type="ORF">NCTC3166_01534</name>
</gene>
<dbReference type="GO" id="GO:0005886">
    <property type="term" value="C:plasma membrane"/>
    <property type="evidence" value="ECO:0007669"/>
    <property type="project" value="UniProtKB-SubCell"/>
</dbReference>
<evidence type="ECO:0000256" key="2">
    <source>
        <dbReference type="ARBA" id="ARBA00022448"/>
    </source>
</evidence>
<feature type="compositionally biased region" description="Basic residues" evidence="13">
    <location>
        <begin position="300"/>
        <end position="312"/>
    </location>
</feature>
<evidence type="ECO:0000313" key="15">
    <source>
        <dbReference type="EMBL" id="VED67701.1"/>
    </source>
</evidence>
<comment type="similarity">
    <text evidence="12">Belongs to the OXA1/ALB3/YidC family. Type 2 subfamily.</text>
</comment>
<protein>
    <recommendedName>
        <fullName evidence="12">Membrane protein insertase YidC</fullName>
    </recommendedName>
    <alternativeName>
        <fullName evidence="12">Foldase YidC</fullName>
    </alternativeName>
    <alternativeName>
        <fullName evidence="12">Membrane integrase YidC</fullName>
    </alternativeName>
    <alternativeName>
        <fullName evidence="12">Membrane protein YidC</fullName>
    </alternativeName>
</protein>
<accession>A0A3S4LS81</accession>
<evidence type="ECO:0000256" key="12">
    <source>
        <dbReference type="HAMAP-Rule" id="MF_01811"/>
    </source>
</evidence>
<evidence type="ECO:0000256" key="13">
    <source>
        <dbReference type="SAM" id="MobiDB-lite"/>
    </source>
</evidence>
<dbReference type="InterPro" id="IPR028055">
    <property type="entry name" value="YidC/Oxa/ALB_C"/>
</dbReference>
<dbReference type="CDD" id="cd20070">
    <property type="entry name" value="5TM_YidC_Alb3"/>
    <property type="match status" value="1"/>
</dbReference>
<keyword evidence="10 12" id="KW-0143">Chaperone</keyword>
<proteinExistence type="inferred from homology"/>
<dbReference type="PANTHER" id="PTHR12428:SF65">
    <property type="entry name" value="CYTOCHROME C OXIDASE ASSEMBLY PROTEIN COX18, MITOCHONDRIAL"/>
    <property type="match status" value="1"/>
</dbReference>
<dbReference type="PRINTS" id="PR00701">
    <property type="entry name" value="60KDINNERMP"/>
</dbReference>
<dbReference type="PROSITE" id="PS51257">
    <property type="entry name" value="PROKAR_LIPOPROTEIN"/>
    <property type="match status" value="1"/>
</dbReference>
<evidence type="ECO:0000313" key="16">
    <source>
        <dbReference type="Proteomes" id="UP000270025"/>
    </source>
</evidence>
<dbReference type="GO" id="GO:0051205">
    <property type="term" value="P:protein insertion into membrane"/>
    <property type="evidence" value="ECO:0007669"/>
    <property type="project" value="TreeGrafter"/>
</dbReference>
<evidence type="ECO:0000256" key="8">
    <source>
        <dbReference type="ARBA" id="ARBA00023136"/>
    </source>
</evidence>
<feature type="transmembrane region" description="Helical" evidence="12">
    <location>
        <begin position="49"/>
        <end position="75"/>
    </location>
</feature>
<feature type="domain" description="Membrane insertase YidC/Oxa/ALB C-terminal" evidence="14">
    <location>
        <begin position="60"/>
        <end position="249"/>
    </location>
</feature>
<keyword evidence="11 12" id="KW-0449">Lipoprotein</keyword>
<keyword evidence="6 12" id="KW-0653">Protein transport</keyword>
<reference evidence="15 16" key="1">
    <citation type="submission" date="2018-12" db="EMBL/GenBank/DDBJ databases">
        <authorList>
            <consortium name="Pathogen Informatics"/>
        </authorList>
    </citation>
    <scope>NUCLEOTIDE SEQUENCE [LARGE SCALE GENOMIC DNA]</scope>
    <source>
        <strain evidence="15 16">NCTC3166</strain>
    </source>
</reference>
<feature type="transmembrane region" description="Helical" evidence="12">
    <location>
        <begin position="211"/>
        <end position="226"/>
    </location>
</feature>
<comment type="function">
    <text evidence="12">Required for the insertion and/or proper folding and/or complex formation of integral membrane proteins into the membrane. Involved in integration of membrane proteins that insert both dependently and independently of the Sec translocase complex, as well as at least some lipoproteins.</text>
</comment>
<keyword evidence="8 12" id="KW-0472">Membrane</keyword>
<dbReference type="InterPro" id="IPR001708">
    <property type="entry name" value="YidC/ALB3/OXA1/COX18"/>
</dbReference>
<dbReference type="GO" id="GO:0032977">
    <property type="term" value="F:membrane insertase activity"/>
    <property type="evidence" value="ECO:0007669"/>
    <property type="project" value="InterPro"/>
</dbReference>
<feature type="transmembrane region" description="Helical" evidence="12">
    <location>
        <begin position="135"/>
        <end position="156"/>
    </location>
</feature>
<keyword evidence="5 12" id="KW-0732">Signal</keyword>
<dbReference type="EMBL" id="LR134266">
    <property type="protein sequence ID" value="VED67701.1"/>
    <property type="molecule type" value="Genomic_DNA"/>
</dbReference>
<dbReference type="Proteomes" id="UP000270025">
    <property type="component" value="Chromosome"/>
</dbReference>
<dbReference type="RefSeq" id="WP_126404700.1">
    <property type="nucleotide sequence ID" value="NZ_LR134266.1"/>
</dbReference>
<feature type="region of interest" description="Disordered" evidence="13">
    <location>
        <begin position="264"/>
        <end position="312"/>
    </location>
</feature>
<feature type="compositionally biased region" description="Polar residues" evidence="13">
    <location>
        <begin position="284"/>
        <end position="299"/>
    </location>
</feature>
<evidence type="ECO:0000256" key="1">
    <source>
        <dbReference type="ARBA" id="ARBA00004651"/>
    </source>
</evidence>
<dbReference type="GO" id="GO:0015031">
    <property type="term" value="P:protein transport"/>
    <property type="evidence" value="ECO:0007669"/>
    <property type="project" value="UniProtKB-KW"/>
</dbReference>
<dbReference type="PANTHER" id="PTHR12428">
    <property type="entry name" value="OXA1"/>
    <property type="match status" value="1"/>
</dbReference>
<name>A0A3S4LS81_9STRE</name>
<evidence type="ECO:0000256" key="3">
    <source>
        <dbReference type="ARBA" id="ARBA00022475"/>
    </source>
</evidence>
<keyword evidence="7 12" id="KW-1133">Transmembrane helix</keyword>
<comment type="subcellular location">
    <subcellularLocation>
        <location evidence="1 12">Cell membrane</location>
        <topology evidence="1 12">Multi-pass membrane protein</topology>
    </subcellularLocation>
</comment>
<dbReference type="HAMAP" id="MF_01811">
    <property type="entry name" value="YidC_type2"/>
    <property type="match status" value="1"/>
</dbReference>
<keyword evidence="3 12" id="KW-1003">Cell membrane</keyword>
<dbReference type="AlphaFoldDB" id="A0A3S4LS81"/>
<keyword evidence="16" id="KW-1185">Reference proteome</keyword>
<dbReference type="InterPro" id="IPR023060">
    <property type="entry name" value="YidC/YidC1/YidC2_Firmicutes"/>
</dbReference>
<evidence type="ECO:0000256" key="11">
    <source>
        <dbReference type="ARBA" id="ARBA00023288"/>
    </source>
</evidence>
<evidence type="ECO:0000256" key="9">
    <source>
        <dbReference type="ARBA" id="ARBA00023139"/>
    </source>
</evidence>
<keyword evidence="2 12" id="KW-0813">Transport</keyword>
<evidence type="ECO:0000256" key="4">
    <source>
        <dbReference type="ARBA" id="ARBA00022692"/>
    </source>
</evidence>
<sequence length="312" mass="34505">MKKYKRYLLAVLSLSALLLLTGCVSIDKTTKQPTGFVWNLLGKPMGEAINFFATDLGLGFGLGIILVTVIVRVIIFPLGIYQSWKATYQSEKMNYLKPIFAPIQERIKNAETQEEKLLANSELMDAQKANGVSPFGGIGCLPLLIQMPFFSALFYAAQYTPGISKDSFLGIGLGSKSLALTLVVAVLYYIQSMLALHGIEDENQRETMKKTALVSPIMIAVFSLISPAGVTLYWVVGGFVQIIQQFVINYLIRPKLRKQVAEEYKNNPPKAPASNGRRVKKDITPTNPTNANRSLPTNGNKKRNAGKQRNRN</sequence>
<keyword evidence="4 12" id="KW-0812">Transmembrane</keyword>
<evidence type="ECO:0000256" key="5">
    <source>
        <dbReference type="ARBA" id="ARBA00022729"/>
    </source>
</evidence>
<feature type="transmembrane region" description="Helical" evidence="12">
    <location>
        <begin position="168"/>
        <end position="190"/>
    </location>
</feature>
<dbReference type="NCBIfam" id="NF002687">
    <property type="entry name" value="PRK02463.1"/>
    <property type="match status" value="1"/>
</dbReference>
<organism evidence="15 16">
    <name type="scientific">Streptococcus viridans</name>
    <dbReference type="NCBI Taxonomy" id="78535"/>
    <lineage>
        <taxon>Bacteria</taxon>
        <taxon>Bacillati</taxon>
        <taxon>Bacillota</taxon>
        <taxon>Bacilli</taxon>
        <taxon>Lactobacillales</taxon>
        <taxon>Streptococcaceae</taxon>
        <taxon>Streptococcus</taxon>
    </lineage>
</organism>
<keyword evidence="9" id="KW-0564">Palmitate</keyword>
<evidence type="ECO:0000259" key="14">
    <source>
        <dbReference type="Pfam" id="PF02096"/>
    </source>
</evidence>
<evidence type="ECO:0000256" key="10">
    <source>
        <dbReference type="ARBA" id="ARBA00023186"/>
    </source>
</evidence>
<evidence type="ECO:0000256" key="7">
    <source>
        <dbReference type="ARBA" id="ARBA00022989"/>
    </source>
</evidence>
<dbReference type="KEGG" id="svf:NCTC3166_01534"/>
<dbReference type="InterPro" id="IPR047196">
    <property type="entry name" value="YidC_ALB_C"/>
</dbReference>
<evidence type="ECO:0000256" key="6">
    <source>
        <dbReference type="ARBA" id="ARBA00022927"/>
    </source>
</evidence>
<dbReference type="NCBIfam" id="TIGR03592">
    <property type="entry name" value="yidC_oxa1_cterm"/>
    <property type="match status" value="1"/>
</dbReference>
<dbReference type="Pfam" id="PF02096">
    <property type="entry name" value="60KD_IMP"/>
    <property type="match status" value="1"/>
</dbReference>